<dbReference type="AlphaFoldDB" id="A0A8E2F6R2"/>
<feature type="transmembrane region" description="Helical" evidence="5">
    <location>
        <begin position="312"/>
        <end position="332"/>
    </location>
</feature>
<dbReference type="Pfam" id="PF07690">
    <property type="entry name" value="MFS_1"/>
    <property type="match status" value="1"/>
</dbReference>
<feature type="transmembrane region" description="Helical" evidence="5">
    <location>
        <begin position="200"/>
        <end position="223"/>
    </location>
</feature>
<name>A0A8E2F6R2_9PEZI</name>
<dbReference type="GO" id="GO:0005886">
    <property type="term" value="C:plasma membrane"/>
    <property type="evidence" value="ECO:0007669"/>
    <property type="project" value="TreeGrafter"/>
</dbReference>
<feature type="transmembrane region" description="Helical" evidence="5">
    <location>
        <begin position="515"/>
        <end position="532"/>
    </location>
</feature>
<evidence type="ECO:0000256" key="1">
    <source>
        <dbReference type="ARBA" id="ARBA00004141"/>
    </source>
</evidence>
<dbReference type="EMBL" id="KV749109">
    <property type="protein sequence ID" value="OCL11141.1"/>
    <property type="molecule type" value="Genomic_DNA"/>
</dbReference>
<keyword evidence="2 5" id="KW-0812">Transmembrane</keyword>
<protein>
    <submittedName>
        <fullName evidence="7">MFS general substrate transporter</fullName>
    </submittedName>
</protein>
<accession>A0A8E2F6R2</accession>
<dbReference type="GO" id="GO:0022857">
    <property type="term" value="F:transmembrane transporter activity"/>
    <property type="evidence" value="ECO:0007669"/>
    <property type="project" value="InterPro"/>
</dbReference>
<dbReference type="PANTHER" id="PTHR23501">
    <property type="entry name" value="MAJOR FACILITATOR SUPERFAMILY"/>
    <property type="match status" value="1"/>
</dbReference>
<evidence type="ECO:0000256" key="5">
    <source>
        <dbReference type="SAM" id="Phobius"/>
    </source>
</evidence>
<dbReference type="CDD" id="cd17502">
    <property type="entry name" value="MFS_Azr1_MDR_like"/>
    <property type="match status" value="1"/>
</dbReference>
<evidence type="ECO:0000256" key="3">
    <source>
        <dbReference type="ARBA" id="ARBA00022989"/>
    </source>
</evidence>
<keyword evidence="4 5" id="KW-0472">Membrane</keyword>
<evidence type="ECO:0000313" key="8">
    <source>
        <dbReference type="Proteomes" id="UP000250140"/>
    </source>
</evidence>
<feature type="transmembrane region" description="Helical" evidence="5">
    <location>
        <begin position="244"/>
        <end position="261"/>
    </location>
</feature>
<dbReference type="OrthoDB" id="10021397at2759"/>
<keyword evidence="8" id="KW-1185">Reference proteome</keyword>
<feature type="transmembrane region" description="Helical" evidence="5">
    <location>
        <begin position="273"/>
        <end position="292"/>
    </location>
</feature>
<dbReference type="InterPro" id="IPR020846">
    <property type="entry name" value="MFS_dom"/>
</dbReference>
<proteinExistence type="predicted"/>
<dbReference type="InterPro" id="IPR011701">
    <property type="entry name" value="MFS"/>
</dbReference>
<dbReference type="FunFam" id="1.20.1250.20:FF:000196">
    <property type="entry name" value="MFS toxin efflux pump (AflT)"/>
    <property type="match status" value="1"/>
</dbReference>
<feature type="transmembrane region" description="Helical" evidence="5">
    <location>
        <begin position="44"/>
        <end position="63"/>
    </location>
</feature>
<organism evidence="7 8">
    <name type="scientific">Glonium stellatum</name>
    <dbReference type="NCBI Taxonomy" id="574774"/>
    <lineage>
        <taxon>Eukaryota</taxon>
        <taxon>Fungi</taxon>
        <taxon>Dikarya</taxon>
        <taxon>Ascomycota</taxon>
        <taxon>Pezizomycotina</taxon>
        <taxon>Dothideomycetes</taxon>
        <taxon>Pleosporomycetidae</taxon>
        <taxon>Gloniales</taxon>
        <taxon>Gloniaceae</taxon>
        <taxon>Glonium</taxon>
    </lineage>
</organism>
<keyword evidence="3 5" id="KW-1133">Transmembrane helix</keyword>
<feature type="transmembrane region" description="Helical" evidence="5">
    <location>
        <begin position="406"/>
        <end position="428"/>
    </location>
</feature>
<evidence type="ECO:0000259" key="6">
    <source>
        <dbReference type="PROSITE" id="PS50850"/>
    </source>
</evidence>
<feature type="transmembrane region" description="Helical" evidence="5">
    <location>
        <begin position="440"/>
        <end position="463"/>
    </location>
</feature>
<evidence type="ECO:0000313" key="7">
    <source>
        <dbReference type="EMBL" id="OCL11141.1"/>
    </source>
</evidence>
<gene>
    <name evidence="7" type="ORF">AOQ84DRAFT_396429</name>
</gene>
<feature type="domain" description="Major facilitator superfamily (MFS) profile" evidence="6">
    <location>
        <begin position="50"/>
        <end position="537"/>
    </location>
</feature>
<feature type="transmembrane region" description="Helical" evidence="5">
    <location>
        <begin position="375"/>
        <end position="394"/>
    </location>
</feature>
<reference evidence="7 8" key="1">
    <citation type="journal article" date="2016" name="Nat. Commun.">
        <title>Ectomycorrhizal ecology is imprinted in the genome of the dominant symbiotic fungus Cenococcum geophilum.</title>
        <authorList>
            <consortium name="DOE Joint Genome Institute"/>
            <person name="Peter M."/>
            <person name="Kohler A."/>
            <person name="Ohm R.A."/>
            <person name="Kuo A."/>
            <person name="Krutzmann J."/>
            <person name="Morin E."/>
            <person name="Arend M."/>
            <person name="Barry K.W."/>
            <person name="Binder M."/>
            <person name="Choi C."/>
            <person name="Clum A."/>
            <person name="Copeland A."/>
            <person name="Grisel N."/>
            <person name="Haridas S."/>
            <person name="Kipfer T."/>
            <person name="LaButti K."/>
            <person name="Lindquist E."/>
            <person name="Lipzen A."/>
            <person name="Maire R."/>
            <person name="Meier B."/>
            <person name="Mihaltcheva S."/>
            <person name="Molinier V."/>
            <person name="Murat C."/>
            <person name="Poggeler S."/>
            <person name="Quandt C.A."/>
            <person name="Sperisen C."/>
            <person name="Tritt A."/>
            <person name="Tisserant E."/>
            <person name="Crous P.W."/>
            <person name="Henrissat B."/>
            <person name="Nehls U."/>
            <person name="Egli S."/>
            <person name="Spatafora J.W."/>
            <person name="Grigoriev I.V."/>
            <person name="Martin F.M."/>
        </authorList>
    </citation>
    <scope>NUCLEOTIDE SEQUENCE [LARGE SCALE GENOMIC DNA]</scope>
    <source>
        <strain evidence="7 8">CBS 207.34</strain>
    </source>
</reference>
<dbReference type="PANTHER" id="PTHR23501:SF198">
    <property type="entry name" value="AZOLE RESISTANCE PROTEIN 1-RELATED"/>
    <property type="match status" value="1"/>
</dbReference>
<feature type="transmembrane region" description="Helical" evidence="5">
    <location>
        <begin position="352"/>
        <end position="368"/>
    </location>
</feature>
<dbReference type="Gene3D" id="1.20.1250.20">
    <property type="entry name" value="MFS general substrate transporter like domains"/>
    <property type="match status" value="1"/>
</dbReference>
<dbReference type="PROSITE" id="PS50850">
    <property type="entry name" value="MFS"/>
    <property type="match status" value="1"/>
</dbReference>
<sequence>MSFDQDCPTASNAIQLNSRPSNDAHINTEAKEEEIEDESKYPSGLSVAFLTFGLCLATFTVALDNTIIATAIPKITTTFESLDDVGWYGSAYLLTTTALQPTFGKIYTFFDVKWTYIIALVIFEVGSIICATAQSSVTFIVGRAIAGVGGAALFSGGLTILALIAPMKTRPMYNSILTSMFGIASVVGPLLGGAFTDRLSWRWCFWVNLPFGGVAIAAVVIIFRMPKRRYIQSGLKEKIMHLDLFGAFLFISAIICLLLALQWGGQTYPWKNSRVWGCLLGFGLMITAFIVVQIRRGEEATIPPRVMKQRTVLASTTFIAFLSMGIYTHFYYLPFYFQAVKGTNAVGSGIRTIPYIVSITLAAVASGTSITAVGWYVPFMWFGASVFTVGAGMMRTLQVDTLSGKWIGYQVLAGVGAGAALQIPFVSVQCALKAKDMPTGNALVGFFNSLGAAISISVAQNIFSNTLVRQLVKKAPEINPATIINAGATHVREVTPTALIPAVLQAYNTAVTSSFAYPIAAGGVALFCSFFVEWKSVKERKAGLS</sequence>
<feature type="transmembrane region" description="Helical" evidence="5">
    <location>
        <begin position="176"/>
        <end position="194"/>
    </location>
</feature>
<dbReference type="FunFam" id="1.20.1720.10:FF:000012">
    <property type="entry name" value="MFS toxin efflux pump (AflT)"/>
    <property type="match status" value="1"/>
</dbReference>
<evidence type="ECO:0000256" key="4">
    <source>
        <dbReference type="ARBA" id="ARBA00023136"/>
    </source>
</evidence>
<comment type="subcellular location">
    <subcellularLocation>
        <location evidence="1">Membrane</location>
        <topology evidence="1">Multi-pass membrane protein</topology>
    </subcellularLocation>
</comment>
<dbReference type="InterPro" id="IPR036259">
    <property type="entry name" value="MFS_trans_sf"/>
</dbReference>
<evidence type="ECO:0000256" key="2">
    <source>
        <dbReference type="ARBA" id="ARBA00022692"/>
    </source>
</evidence>
<feature type="transmembrane region" description="Helical" evidence="5">
    <location>
        <begin position="140"/>
        <end position="164"/>
    </location>
</feature>
<dbReference type="Proteomes" id="UP000250140">
    <property type="component" value="Unassembled WGS sequence"/>
</dbReference>
<feature type="transmembrane region" description="Helical" evidence="5">
    <location>
        <begin position="114"/>
        <end position="134"/>
    </location>
</feature>
<dbReference type="SUPFAM" id="SSF103473">
    <property type="entry name" value="MFS general substrate transporter"/>
    <property type="match status" value="1"/>
</dbReference>